<keyword evidence="3" id="KW-1185">Reference proteome</keyword>
<protein>
    <recommendedName>
        <fullName evidence="1">LUD domain-containing protein</fullName>
    </recommendedName>
</protein>
<reference evidence="2 3" key="1">
    <citation type="submission" date="2018-05" db="EMBL/GenBank/DDBJ databases">
        <title>Marinifilum breve JC075T sp. nov., a marine bacterium isolated from Yongle Blue Hole in the South China Sea.</title>
        <authorList>
            <person name="Fu T."/>
        </authorList>
    </citation>
    <scope>NUCLEOTIDE SEQUENCE [LARGE SCALE GENOMIC DNA]</scope>
    <source>
        <strain evidence="2 3">JC075</strain>
    </source>
</reference>
<dbReference type="Proteomes" id="UP000248079">
    <property type="component" value="Unassembled WGS sequence"/>
</dbReference>
<dbReference type="RefSeq" id="WP_110360715.1">
    <property type="nucleotide sequence ID" value="NZ_QFLI01000004.1"/>
</dbReference>
<dbReference type="PANTHER" id="PTHR43682:SF1">
    <property type="entry name" value="LACTATE UTILIZATION PROTEIN C"/>
    <property type="match status" value="1"/>
</dbReference>
<dbReference type="OrthoDB" id="9794157at2"/>
<dbReference type="InterPro" id="IPR024185">
    <property type="entry name" value="FTHF_cligase-like_sf"/>
</dbReference>
<proteinExistence type="predicted"/>
<evidence type="ECO:0000313" key="2">
    <source>
        <dbReference type="EMBL" id="PXY01084.1"/>
    </source>
</evidence>
<dbReference type="EMBL" id="QFLI01000004">
    <property type="protein sequence ID" value="PXY01084.1"/>
    <property type="molecule type" value="Genomic_DNA"/>
</dbReference>
<evidence type="ECO:0000313" key="3">
    <source>
        <dbReference type="Proteomes" id="UP000248079"/>
    </source>
</evidence>
<gene>
    <name evidence="2" type="ORF">DF185_10555</name>
</gene>
<dbReference type="Pfam" id="PF02589">
    <property type="entry name" value="LUD_dom"/>
    <property type="match status" value="1"/>
</dbReference>
<accession>A0A2V4AAX2</accession>
<dbReference type="SUPFAM" id="SSF100950">
    <property type="entry name" value="NagB/RpiA/CoA transferase-like"/>
    <property type="match status" value="1"/>
</dbReference>
<name>A0A2V4AAX2_9BACT</name>
<dbReference type="InterPro" id="IPR003741">
    <property type="entry name" value="LUD_dom"/>
</dbReference>
<evidence type="ECO:0000259" key="1">
    <source>
        <dbReference type="Pfam" id="PF02589"/>
    </source>
</evidence>
<dbReference type="AlphaFoldDB" id="A0A2V4AAX2"/>
<dbReference type="PANTHER" id="PTHR43682">
    <property type="entry name" value="LACTATE UTILIZATION PROTEIN C"/>
    <property type="match status" value="1"/>
</dbReference>
<dbReference type="InterPro" id="IPR037171">
    <property type="entry name" value="NagB/RpiA_transferase-like"/>
</dbReference>
<dbReference type="Gene3D" id="3.40.50.10420">
    <property type="entry name" value="NagB/RpiA/CoA transferase-like"/>
    <property type="match status" value="1"/>
</dbReference>
<feature type="domain" description="LUD" evidence="1">
    <location>
        <begin position="29"/>
        <end position="154"/>
    </location>
</feature>
<organism evidence="2 3">
    <name type="scientific">Marinifilum breve</name>
    <dbReference type="NCBI Taxonomy" id="2184082"/>
    <lineage>
        <taxon>Bacteria</taxon>
        <taxon>Pseudomonadati</taxon>
        <taxon>Bacteroidota</taxon>
        <taxon>Bacteroidia</taxon>
        <taxon>Marinilabiliales</taxon>
        <taxon>Marinifilaceae</taxon>
    </lineage>
</organism>
<comment type="caution">
    <text evidence="2">The sequence shown here is derived from an EMBL/GenBank/DDBJ whole genome shotgun (WGS) entry which is preliminary data.</text>
</comment>
<sequence>MNDLERFIEKSELVGSENLVLSNDEFSMILKKERFDYVDVPSFNLKKDIRAGEEGIGTALVEVDYGIAETGTVVVDSCEENKRLATCLAEKLLVVMPLSKLVSTLNHVADFLEERTTDMGGYVAFITGASRTADIERVLTVGVHGPKEMTVYILNDL</sequence>